<gene>
    <name evidence="1" type="ORF">BLL40_00585</name>
</gene>
<sequence length="80" mass="9292">MTKEEWMERLAEIEQQTLELEKIVHAKVAAERHRQLFGLRLQRERIQNRLLLVEEGARFLCGEPDVPSFMSTLKPAAGSM</sequence>
<keyword evidence="2" id="KW-1185">Reference proteome</keyword>
<evidence type="ECO:0000313" key="1">
    <source>
        <dbReference type="EMBL" id="OKL37958.1"/>
    </source>
</evidence>
<dbReference type="Proteomes" id="UP000186524">
    <property type="component" value="Unassembled WGS sequence"/>
</dbReference>
<dbReference type="EMBL" id="MRWQ01000001">
    <property type="protein sequence ID" value="OKL37958.1"/>
    <property type="molecule type" value="Genomic_DNA"/>
</dbReference>
<evidence type="ECO:0000313" key="2">
    <source>
        <dbReference type="Proteomes" id="UP000186524"/>
    </source>
</evidence>
<comment type="caution">
    <text evidence="1">The sequence shown here is derived from an EMBL/GenBank/DDBJ whole genome shotgun (WGS) entry which is preliminary data.</text>
</comment>
<dbReference type="STRING" id="1714354.BLL40_00585"/>
<name>A0A1Q5P707_9BACI</name>
<reference evidence="1 2" key="1">
    <citation type="submission" date="2016-12" db="EMBL/GenBank/DDBJ databases">
        <title>Domibacillus sp. SAOS 44 whole genome sequencing.</title>
        <authorList>
            <person name="Verma A."/>
            <person name="Krishnamurthi S."/>
        </authorList>
    </citation>
    <scope>NUCLEOTIDE SEQUENCE [LARGE SCALE GENOMIC DNA]</scope>
    <source>
        <strain evidence="1 2">SAOS 44</strain>
    </source>
</reference>
<accession>A0A1Q5P707</accession>
<dbReference type="AlphaFoldDB" id="A0A1Q5P707"/>
<dbReference type="RefSeq" id="WP_073709971.1">
    <property type="nucleotide sequence ID" value="NZ_MRWQ01000001.1"/>
</dbReference>
<dbReference type="OrthoDB" id="2970660at2"/>
<organism evidence="1 2">
    <name type="scientific">Domibacillus mangrovi</name>
    <dbReference type="NCBI Taxonomy" id="1714354"/>
    <lineage>
        <taxon>Bacteria</taxon>
        <taxon>Bacillati</taxon>
        <taxon>Bacillota</taxon>
        <taxon>Bacilli</taxon>
        <taxon>Bacillales</taxon>
        <taxon>Bacillaceae</taxon>
        <taxon>Domibacillus</taxon>
    </lineage>
</organism>
<protein>
    <submittedName>
        <fullName evidence="1">Uncharacterized protein</fullName>
    </submittedName>
</protein>
<proteinExistence type="predicted"/>